<protein>
    <submittedName>
        <fullName evidence="1">Uncharacterized protein</fullName>
    </submittedName>
</protein>
<gene>
    <name evidence="1" type="ORF">I6G80_23355</name>
</gene>
<sequence length="51" mass="5942">MMSIIMKAFTNDIQSKNILNISTCRFTEFFMYNEIKGAKWGEDRGFVDLEG</sequence>
<evidence type="ECO:0000313" key="2">
    <source>
        <dbReference type="Proteomes" id="UP000595038"/>
    </source>
</evidence>
<dbReference type="AlphaFoldDB" id="A0AB37H1B3"/>
<accession>A0AB37H1B3</accession>
<evidence type="ECO:0000313" key="1">
    <source>
        <dbReference type="EMBL" id="QPR75120.1"/>
    </source>
</evidence>
<organism evidence="1 2">
    <name type="scientific">Bacillus licheniformis</name>
    <dbReference type="NCBI Taxonomy" id="1402"/>
    <lineage>
        <taxon>Bacteria</taxon>
        <taxon>Bacillati</taxon>
        <taxon>Bacillota</taxon>
        <taxon>Bacilli</taxon>
        <taxon>Bacillales</taxon>
        <taxon>Bacillaceae</taxon>
        <taxon>Bacillus</taxon>
    </lineage>
</organism>
<reference evidence="1 2" key="1">
    <citation type="submission" date="2020-12" db="EMBL/GenBank/DDBJ databases">
        <title>FDA dAtabase for Regulatory Grade micrObial Sequences (FDA-ARGOS): Supporting development and validation of Infectious Disease Dx tests.</title>
        <authorList>
            <person name="Nelson B."/>
            <person name="Plummer A."/>
            <person name="Tallon L."/>
            <person name="Sadzewicz L."/>
            <person name="Zhao X."/>
            <person name="Boylan J."/>
            <person name="Ott S."/>
            <person name="Bowen H."/>
            <person name="Vavikolanu K."/>
            <person name="Mehta A."/>
            <person name="Aluvathingal J."/>
            <person name="Nadendla S."/>
            <person name="Myers T."/>
            <person name="Yan Y."/>
            <person name="Sichtig H."/>
        </authorList>
    </citation>
    <scope>NUCLEOTIDE SEQUENCE [LARGE SCALE GENOMIC DNA]</scope>
    <source>
        <strain evidence="1 2">FDAARGOS_923</strain>
    </source>
</reference>
<dbReference type="RefSeq" id="WP_162490003.1">
    <property type="nucleotide sequence ID" value="NZ_CP032538.1"/>
</dbReference>
<name>A0AB37H1B3_BACLI</name>
<dbReference type="Proteomes" id="UP000595038">
    <property type="component" value="Chromosome"/>
</dbReference>
<dbReference type="EMBL" id="CP065647">
    <property type="protein sequence ID" value="QPR75120.1"/>
    <property type="molecule type" value="Genomic_DNA"/>
</dbReference>
<proteinExistence type="predicted"/>